<protein>
    <recommendedName>
        <fullName evidence="4">F-box domain-containing protein</fullName>
    </recommendedName>
</protein>
<dbReference type="Proteomes" id="UP001221142">
    <property type="component" value="Unassembled WGS sequence"/>
</dbReference>
<reference evidence="2" key="1">
    <citation type="submission" date="2023-03" db="EMBL/GenBank/DDBJ databases">
        <title>Massive genome expansion in bonnet fungi (Mycena s.s.) driven by repeated elements and novel gene families across ecological guilds.</title>
        <authorList>
            <consortium name="Lawrence Berkeley National Laboratory"/>
            <person name="Harder C.B."/>
            <person name="Miyauchi S."/>
            <person name="Viragh M."/>
            <person name="Kuo A."/>
            <person name="Thoen E."/>
            <person name="Andreopoulos B."/>
            <person name="Lu D."/>
            <person name="Skrede I."/>
            <person name="Drula E."/>
            <person name="Henrissat B."/>
            <person name="Morin E."/>
            <person name="Kohler A."/>
            <person name="Barry K."/>
            <person name="LaButti K."/>
            <person name="Morin E."/>
            <person name="Salamov A."/>
            <person name="Lipzen A."/>
            <person name="Mereny Z."/>
            <person name="Hegedus B."/>
            <person name="Baldrian P."/>
            <person name="Stursova M."/>
            <person name="Weitz H."/>
            <person name="Taylor A."/>
            <person name="Grigoriev I.V."/>
            <person name="Nagy L.G."/>
            <person name="Martin F."/>
            <person name="Kauserud H."/>
        </authorList>
    </citation>
    <scope>NUCLEOTIDE SEQUENCE</scope>
    <source>
        <strain evidence="2">9284</strain>
    </source>
</reference>
<accession>A0AAD7B4D6</accession>
<proteinExistence type="predicted"/>
<dbReference type="InterPro" id="IPR032675">
    <property type="entry name" value="LRR_dom_sf"/>
</dbReference>
<name>A0AAD7B4D6_9AGAR</name>
<feature type="compositionally biased region" description="Polar residues" evidence="1">
    <location>
        <begin position="7"/>
        <end position="18"/>
    </location>
</feature>
<evidence type="ECO:0000313" key="2">
    <source>
        <dbReference type="EMBL" id="KAJ7609817.1"/>
    </source>
</evidence>
<organism evidence="2 3">
    <name type="scientific">Roridomyces roridus</name>
    <dbReference type="NCBI Taxonomy" id="1738132"/>
    <lineage>
        <taxon>Eukaryota</taxon>
        <taxon>Fungi</taxon>
        <taxon>Dikarya</taxon>
        <taxon>Basidiomycota</taxon>
        <taxon>Agaricomycotina</taxon>
        <taxon>Agaricomycetes</taxon>
        <taxon>Agaricomycetidae</taxon>
        <taxon>Agaricales</taxon>
        <taxon>Marasmiineae</taxon>
        <taxon>Mycenaceae</taxon>
        <taxon>Roridomyces</taxon>
    </lineage>
</organism>
<feature type="region of interest" description="Disordered" evidence="1">
    <location>
        <begin position="1"/>
        <end position="24"/>
    </location>
</feature>
<evidence type="ECO:0008006" key="4">
    <source>
        <dbReference type="Google" id="ProtNLM"/>
    </source>
</evidence>
<evidence type="ECO:0000313" key="3">
    <source>
        <dbReference type="Proteomes" id="UP001221142"/>
    </source>
</evidence>
<dbReference type="Gene3D" id="3.80.10.10">
    <property type="entry name" value="Ribonuclease Inhibitor"/>
    <property type="match status" value="1"/>
</dbReference>
<keyword evidence="3" id="KW-1185">Reference proteome</keyword>
<comment type="caution">
    <text evidence="2">The sequence shown here is derived from an EMBL/GenBank/DDBJ whole genome shotgun (WGS) entry which is preliminary data.</text>
</comment>
<evidence type="ECO:0000256" key="1">
    <source>
        <dbReference type="SAM" id="MobiDB-lite"/>
    </source>
</evidence>
<dbReference type="EMBL" id="JARKIF010000037">
    <property type="protein sequence ID" value="KAJ7609817.1"/>
    <property type="molecule type" value="Genomic_DNA"/>
</dbReference>
<sequence>MSDDPARSQTPHRASIQSEEPGHCPVETIPAEIIREILLHSLPAHGVQPSRSLVLAQICGRWREIALGTVELWSSVDLTLRATSSDASSPGIIQLLHILCRRAKSHPLSLTVRCPRARADLPRGLLALVKQYAPQMTSLALSVPLKHWDEFVHLYSVHFPSLRHLSLHISAMGDPLARTQTFPAFDGMPQLEELHIHPMSNFASLRLRSKTLTTFEFMGPISLTEVEQIFLSLPNLRHLTLRNGWNERLLPVTASPPPLESLSVGAAFFLDAVTLPHLHRLELPLHTSITTLRNFIALSGCILLELSVRVAPDFDDTALIEICQAVPWLTSLRLDLTANCGIRALYSILQSNHDILPALRELAVIESVHPDGEAPPAYDYDAVASMLCTRRSELKSFVLTLKPKYRSSRRPNELWLPYGVHAARMIHLREYGLDVRVRVTFTGIQTVYWASGGGTTMRSPSLFLLVQTRSSGFFLSYYSAHVFLNLEDVHQLKTFSLTLKPNYYGVRVDSLIPSGAPAAEMMRLREDGLDIRVRVTLTGNPTVYWPSGGDDDEAPPRVSGL</sequence>
<dbReference type="SUPFAM" id="SSF52047">
    <property type="entry name" value="RNI-like"/>
    <property type="match status" value="1"/>
</dbReference>
<gene>
    <name evidence="2" type="ORF">FB45DRAFT_1066410</name>
</gene>
<dbReference type="AlphaFoldDB" id="A0AAD7B4D6"/>